<dbReference type="Proteomes" id="UP000001887">
    <property type="component" value="Chromosome"/>
</dbReference>
<dbReference type="HOGENOM" id="CLU_1515989_0_0_0"/>
<evidence type="ECO:0000313" key="2">
    <source>
        <dbReference type="EMBL" id="ADB18478.1"/>
    </source>
</evidence>
<dbReference type="SUPFAM" id="SSF109604">
    <property type="entry name" value="HD-domain/PDEase-like"/>
    <property type="match status" value="1"/>
</dbReference>
<dbReference type="OrthoDB" id="338520at2"/>
<reference evidence="2 3" key="1">
    <citation type="journal article" date="2009" name="Stand. Genomic Sci.">
        <title>Complete genome sequence of Pirellula staleyi type strain (ATCC 27377).</title>
        <authorList>
            <person name="Clum A."/>
            <person name="Tindall B.J."/>
            <person name="Sikorski J."/>
            <person name="Ivanova N."/>
            <person name="Mavrommatis K."/>
            <person name="Lucas S."/>
            <person name="Glavina del Rio T."/>
            <person name="Nolan M."/>
            <person name="Chen F."/>
            <person name="Tice H."/>
            <person name="Pitluck S."/>
            <person name="Cheng J.F."/>
            <person name="Chertkov O."/>
            <person name="Brettin T."/>
            <person name="Han C."/>
            <person name="Detter J.C."/>
            <person name="Kuske C."/>
            <person name="Bruce D."/>
            <person name="Goodwin L."/>
            <person name="Ovchinikova G."/>
            <person name="Pati A."/>
            <person name="Mikhailova N."/>
            <person name="Chen A."/>
            <person name="Palaniappan K."/>
            <person name="Land M."/>
            <person name="Hauser L."/>
            <person name="Chang Y.J."/>
            <person name="Jeffries C.D."/>
            <person name="Chain P."/>
            <person name="Rohde M."/>
            <person name="Goker M."/>
            <person name="Bristow J."/>
            <person name="Eisen J.A."/>
            <person name="Markowitz V."/>
            <person name="Hugenholtz P."/>
            <person name="Kyrpides N.C."/>
            <person name="Klenk H.P."/>
            <person name="Lapidus A."/>
        </authorList>
    </citation>
    <scope>NUCLEOTIDE SEQUENCE [LARGE SCALE GENOMIC DNA]</scope>
    <source>
        <strain evidence="3">ATCC 27377 / DSM 6068 / ICPB 4128</strain>
    </source>
</reference>
<dbReference type="Pfam" id="PF01966">
    <property type="entry name" value="HD"/>
    <property type="match status" value="1"/>
</dbReference>
<organism evidence="2 3">
    <name type="scientific">Pirellula staleyi (strain ATCC 27377 / DSM 6068 / ICPB 4128)</name>
    <name type="common">Pirella staleyi</name>
    <dbReference type="NCBI Taxonomy" id="530564"/>
    <lineage>
        <taxon>Bacteria</taxon>
        <taxon>Pseudomonadati</taxon>
        <taxon>Planctomycetota</taxon>
        <taxon>Planctomycetia</taxon>
        <taxon>Pirellulales</taxon>
        <taxon>Pirellulaceae</taxon>
        <taxon>Pirellula</taxon>
    </lineage>
</organism>
<proteinExistence type="predicted"/>
<feature type="domain" description="HD" evidence="1">
    <location>
        <begin position="38"/>
        <end position="126"/>
    </location>
</feature>
<dbReference type="EMBL" id="CP001848">
    <property type="protein sequence ID" value="ADB18478.1"/>
    <property type="molecule type" value="Genomic_DNA"/>
</dbReference>
<dbReference type="eggNOG" id="ENOG5033GCQ">
    <property type="taxonomic scope" value="Bacteria"/>
</dbReference>
<protein>
    <recommendedName>
        <fullName evidence="1">HD domain-containing protein</fullName>
    </recommendedName>
</protein>
<dbReference type="Gene3D" id="1.10.3210.10">
    <property type="entry name" value="Hypothetical protein af1432"/>
    <property type="match status" value="1"/>
</dbReference>
<dbReference type="AlphaFoldDB" id="D2R0Z3"/>
<gene>
    <name evidence="2" type="ordered locus">Psta_3823</name>
</gene>
<accession>D2R0Z3</accession>
<dbReference type="KEGG" id="psl:Psta_3823"/>
<sequence length="184" mass="20651">MSYLPKQLPAEVLLLCERISAPALLVAHLRLVHDAALSITARLREHYPALHFSTEEVLLGAATHDLGKVLHPEEMTGPGDRHEESGPEFLIQQRLPPHLARFARTHARWTDEGLLLEDLLVALADHVWKGKRDEHLESLVIAKIAEKTSLEPWEVFATVDEILDEVASLAGARLVYQKQIQDSM</sequence>
<dbReference type="InterPro" id="IPR006674">
    <property type="entry name" value="HD_domain"/>
</dbReference>
<evidence type="ECO:0000259" key="1">
    <source>
        <dbReference type="Pfam" id="PF01966"/>
    </source>
</evidence>
<keyword evidence="3" id="KW-1185">Reference proteome</keyword>
<evidence type="ECO:0000313" key="3">
    <source>
        <dbReference type="Proteomes" id="UP000001887"/>
    </source>
</evidence>
<name>D2R0Z3_PIRSD</name>